<organism evidence="10 11">
    <name type="scientific">Microbacterium telephonicum</name>
    <dbReference type="NCBI Taxonomy" id="1714841"/>
    <lineage>
        <taxon>Bacteria</taxon>
        <taxon>Bacillati</taxon>
        <taxon>Actinomycetota</taxon>
        <taxon>Actinomycetes</taxon>
        <taxon>Micrococcales</taxon>
        <taxon>Microbacteriaceae</taxon>
        <taxon>Microbacterium</taxon>
    </lineage>
</organism>
<dbReference type="GO" id="GO:0032993">
    <property type="term" value="C:protein-DNA complex"/>
    <property type="evidence" value="ECO:0007669"/>
    <property type="project" value="TreeGrafter"/>
</dbReference>
<feature type="domain" description="Response regulatory" evidence="8">
    <location>
        <begin position="4"/>
        <end position="117"/>
    </location>
</feature>
<dbReference type="AlphaFoldDB" id="A0A498C3T3"/>
<accession>A0A498C3T3</accession>
<keyword evidence="4 7" id="KW-0238">DNA-binding</keyword>
<evidence type="ECO:0000256" key="2">
    <source>
        <dbReference type="ARBA" id="ARBA00023012"/>
    </source>
</evidence>
<evidence type="ECO:0000259" key="8">
    <source>
        <dbReference type="PROSITE" id="PS50110"/>
    </source>
</evidence>
<dbReference type="InterPro" id="IPR001789">
    <property type="entry name" value="Sig_transdc_resp-reg_receiver"/>
</dbReference>
<dbReference type="GO" id="GO:0005829">
    <property type="term" value="C:cytosol"/>
    <property type="evidence" value="ECO:0007669"/>
    <property type="project" value="TreeGrafter"/>
</dbReference>
<dbReference type="PROSITE" id="PS50110">
    <property type="entry name" value="RESPONSE_REGULATORY"/>
    <property type="match status" value="1"/>
</dbReference>
<dbReference type="Gene3D" id="1.10.10.10">
    <property type="entry name" value="Winged helix-like DNA-binding domain superfamily/Winged helix DNA-binding domain"/>
    <property type="match status" value="1"/>
</dbReference>
<gene>
    <name evidence="10" type="ORF">C7474_1777</name>
</gene>
<feature type="DNA-binding region" description="OmpR/PhoB-type" evidence="7">
    <location>
        <begin position="127"/>
        <end position="231"/>
    </location>
</feature>
<dbReference type="CDD" id="cd17574">
    <property type="entry name" value="REC_OmpR"/>
    <property type="match status" value="1"/>
</dbReference>
<keyword evidence="2" id="KW-0902">Two-component regulatory system</keyword>
<dbReference type="SMART" id="SM00448">
    <property type="entry name" value="REC"/>
    <property type="match status" value="1"/>
</dbReference>
<dbReference type="RefSeq" id="WP_121059003.1">
    <property type="nucleotide sequence ID" value="NZ_RCDB01000002.1"/>
</dbReference>
<name>A0A498C3T3_9MICO</name>
<evidence type="ECO:0000313" key="10">
    <source>
        <dbReference type="EMBL" id="RLK49617.1"/>
    </source>
</evidence>
<protein>
    <submittedName>
        <fullName evidence="10">DNA-binding response OmpR family regulator</fullName>
    </submittedName>
</protein>
<dbReference type="PANTHER" id="PTHR48111">
    <property type="entry name" value="REGULATOR OF RPOS"/>
    <property type="match status" value="1"/>
</dbReference>
<evidence type="ECO:0000256" key="3">
    <source>
        <dbReference type="ARBA" id="ARBA00023015"/>
    </source>
</evidence>
<reference evidence="10 11" key="1">
    <citation type="journal article" date="2015" name="Stand. Genomic Sci.">
        <title>Genomic Encyclopedia of Bacterial and Archaeal Type Strains, Phase III: the genomes of soil and plant-associated and newly described type strains.</title>
        <authorList>
            <person name="Whitman W.B."/>
            <person name="Woyke T."/>
            <person name="Klenk H.P."/>
            <person name="Zhou Y."/>
            <person name="Lilburn T.G."/>
            <person name="Beck B.J."/>
            <person name="De Vos P."/>
            <person name="Vandamme P."/>
            <person name="Eisen J.A."/>
            <person name="Garrity G."/>
            <person name="Hugenholtz P."/>
            <person name="Kyrpides N.C."/>
        </authorList>
    </citation>
    <scope>NUCLEOTIDE SEQUENCE [LARGE SCALE GENOMIC DNA]</scope>
    <source>
        <strain evidence="10 11">S2T63</strain>
    </source>
</reference>
<dbReference type="InterPro" id="IPR016032">
    <property type="entry name" value="Sig_transdc_resp-reg_C-effctor"/>
</dbReference>
<evidence type="ECO:0000259" key="9">
    <source>
        <dbReference type="PROSITE" id="PS51755"/>
    </source>
</evidence>
<dbReference type="InterPro" id="IPR011006">
    <property type="entry name" value="CheY-like_superfamily"/>
</dbReference>
<dbReference type="PROSITE" id="PS51755">
    <property type="entry name" value="OMPR_PHOB"/>
    <property type="match status" value="1"/>
</dbReference>
<keyword evidence="11" id="KW-1185">Reference proteome</keyword>
<sequence>MAPTAVVVEDESDISGLITTVLESCGYEVHAAADGLSAVELIRRVEPQLTTLDVNIPGIDGLEVARRIRAFSDTYIIFISAFVEPGDAERARAAGGDEYLGKPFRPRDLRARVTALPAQGRVPVEASGSTSVAFADVEVDAYGARIAGVPVRPDPAETAVLRALVRAPGRRVPKTDLALLLRGDRSRESEPGTDELLAVEKAVGSLRARLDAAGSTATIESVLGASYRLVPR</sequence>
<dbReference type="Gene3D" id="3.40.50.2300">
    <property type="match status" value="1"/>
</dbReference>
<dbReference type="Proteomes" id="UP000273158">
    <property type="component" value="Unassembled WGS sequence"/>
</dbReference>
<proteinExistence type="predicted"/>
<dbReference type="SUPFAM" id="SSF52172">
    <property type="entry name" value="CheY-like"/>
    <property type="match status" value="1"/>
</dbReference>
<dbReference type="Pfam" id="PF00072">
    <property type="entry name" value="Response_reg"/>
    <property type="match status" value="1"/>
</dbReference>
<dbReference type="GO" id="GO:0000156">
    <property type="term" value="F:phosphorelay response regulator activity"/>
    <property type="evidence" value="ECO:0007669"/>
    <property type="project" value="TreeGrafter"/>
</dbReference>
<dbReference type="GO" id="GO:0006355">
    <property type="term" value="P:regulation of DNA-templated transcription"/>
    <property type="evidence" value="ECO:0007669"/>
    <property type="project" value="InterPro"/>
</dbReference>
<dbReference type="InterPro" id="IPR036388">
    <property type="entry name" value="WH-like_DNA-bd_sf"/>
</dbReference>
<dbReference type="EMBL" id="RCDB01000002">
    <property type="protein sequence ID" value="RLK49617.1"/>
    <property type="molecule type" value="Genomic_DNA"/>
</dbReference>
<feature type="domain" description="OmpR/PhoB-type" evidence="9">
    <location>
        <begin position="127"/>
        <end position="231"/>
    </location>
</feature>
<evidence type="ECO:0000256" key="1">
    <source>
        <dbReference type="ARBA" id="ARBA00022553"/>
    </source>
</evidence>
<dbReference type="SUPFAM" id="SSF46894">
    <property type="entry name" value="C-terminal effector domain of the bipartite response regulators"/>
    <property type="match status" value="1"/>
</dbReference>
<evidence type="ECO:0000256" key="5">
    <source>
        <dbReference type="ARBA" id="ARBA00023163"/>
    </source>
</evidence>
<dbReference type="InterPro" id="IPR039420">
    <property type="entry name" value="WalR-like"/>
</dbReference>
<evidence type="ECO:0000256" key="7">
    <source>
        <dbReference type="PROSITE-ProRule" id="PRU01091"/>
    </source>
</evidence>
<dbReference type="OrthoDB" id="3197131at2"/>
<evidence type="ECO:0000256" key="4">
    <source>
        <dbReference type="ARBA" id="ARBA00023125"/>
    </source>
</evidence>
<feature type="modified residue" description="4-aspartylphosphate" evidence="6">
    <location>
        <position position="53"/>
    </location>
</feature>
<dbReference type="SMART" id="SM00862">
    <property type="entry name" value="Trans_reg_C"/>
    <property type="match status" value="1"/>
</dbReference>
<dbReference type="InterPro" id="IPR001867">
    <property type="entry name" value="OmpR/PhoB-type_DNA-bd"/>
</dbReference>
<evidence type="ECO:0000256" key="6">
    <source>
        <dbReference type="PROSITE-ProRule" id="PRU00169"/>
    </source>
</evidence>
<dbReference type="GO" id="GO:0000976">
    <property type="term" value="F:transcription cis-regulatory region binding"/>
    <property type="evidence" value="ECO:0007669"/>
    <property type="project" value="TreeGrafter"/>
</dbReference>
<dbReference type="PANTHER" id="PTHR48111:SF1">
    <property type="entry name" value="TWO-COMPONENT RESPONSE REGULATOR ORR33"/>
    <property type="match status" value="1"/>
</dbReference>
<keyword evidence="1 6" id="KW-0597">Phosphoprotein</keyword>
<keyword evidence="5" id="KW-0804">Transcription</keyword>
<keyword evidence="3" id="KW-0805">Transcription regulation</keyword>
<comment type="caution">
    <text evidence="10">The sequence shown here is derived from an EMBL/GenBank/DDBJ whole genome shotgun (WGS) entry which is preliminary data.</text>
</comment>
<evidence type="ECO:0000313" key="11">
    <source>
        <dbReference type="Proteomes" id="UP000273158"/>
    </source>
</evidence>